<dbReference type="EMBL" id="KZ821616">
    <property type="protein sequence ID" value="PYH73177.1"/>
    <property type="molecule type" value="Genomic_DNA"/>
</dbReference>
<dbReference type="AlphaFoldDB" id="A0A319BKE7"/>
<dbReference type="InterPro" id="IPR041698">
    <property type="entry name" value="Methyltransf_25"/>
</dbReference>
<dbReference type="InterPro" id="IPR029063">
    <property type="entry name" value="SAM-dependent_MTases_sf"/>
</dbReference>
<dbReference type="PANTHER" id="PTHR35897:SF1">
    <property type="entry name" value="METHYLTRANSFERASE AUSD"/>
    <property type="match status" value="1"/>
</dbReference>
<evidence type="ECO:0000256" key="3">
    <source>
        <dbReference type="ARBA" id="ARBA00022691"/>
    </source>
</evidence>
<organism evidence="6 7">
    <name type="scientific">Aspergillus vadensis (strain CBS 113365 / IMI 142717 / IBT 24658)</name>
    <dbReference type="NCBI Taxonomy" id="1448311"/>
    <lineage>
        <taxon>Eukaryota</taxon>
        <taxon>Fungi</taxon>
        <taxon>Dikarya</taxon>
        <taxon>Ascomycota</taxon>
        <taxon>Pezizomycotina</taxon>
        <taxon>Eurotiomycetes</taxon>
        <taxon>Eurotiomycetidae</taxon>
        <taxon>Eurotiales</taxon>
        <taxon>Aspergillaceae</taxon>
        <taxon>Aspergillus</taxon>
        <taxon>Aspergillus subgen. Circumdati</taxon>
    </lineage>
</organism>
<keyword evidence="2" id="KW-0808">Transferase</keyword>
<dbReference type="InterPro" id="IPR051654">
    <property type="entry name" value="Meroterpenoid_MTases"/>
</dbReference>
<proteinExistence type="inferred from homology"/>
<protein>
    <recommendedName>
        <fullName evidence="5">Methyltransferase domain-containing protein</fullName>
    </recommendedName>
</protein>
<dbReference type="SUPFAM" id="SSF53335">
    <property type="entry name" value="S-adenosyl-L-methionine-dependent methyltransferases"/>
    <property type="match status" value="1"/>
</dbReference>
<dbReference type="Proteomes" id="UP000248405">
    <property type="component" value="Unassembled WGS sequence"/>
</dbReference>
<comment type="pathway">
    <text evidence="1">Secondary metabolite biosynthesis.</text>
</comment>
<evidence type="ECO:0000256" key="1">
    <source>
        <dbReference type="ARBA" id="ARBA00005179"/>
    </source>
</evidence>
<dbReference type="CDD" id="cd02440">
    <property type="entry name" value="AdoMet_MTases"/>
    <property type="match status" value="1"/>
</dbReference>
<evidence type="ECO:0000259" key="5">
    <source>
        <dbReference type="Pfam" id="PF13649"/>
    </source>
</evidence>
<keyword evidence="3" id="KW-0949">S-adenosyl-L-methionine</keyword>
<dbReference type="Pfam" id="PF13649">
    <property type="entry name" value="Methyltransf_25"/>
    <property type="match status" value="1"/>
</dbReference>
<name>A0A319BKE7_ASPVC</name>
<sequence length="223" mass="25631">MFLLPGLAGFPEFPSILDLVRQPREAIVLDLACGLGQDLRLLAAHAAYPDGVPTARWWAVDLEPRLWELGYELFRDRDRMAAHFVAGDFRTLDITAESSPLAPLRGSVDLIIANQFIHLFDLADQREVIRRIIELSRPGTRVVGYQQGRQQPREDVRPWGTMFFHNRDSFVALWESVQRATATEWTMQVREVDLRRDWGLQVEDVAWMPADQGGLEFVFVRMN</sequence>
<dbReference type="GeneID" id="37206307"/>
<evidence type="ECO:0000256" key="2">
    <source>
        <dbReference type="ARBA" id="ARBA00022679"/>
    </source>
</evidence>
<feature type="domain" description="Methyltransferase" evidence="5">
    <location>
        <begin position="28"/>
        <end position="139"/>
    </location>
</feature>
<reference evidence="6" key="1">
    <citation type="submission" date="2016-12" db="EMBL/GenBank/DDBJ databases">
        <title>The genomes of Aspergillus section Nigri reveals drivers in fungal speciation.</title>
        <authorList>
            <consortium name="DOE Joint Genome Institute"/>
            <person name="Vesth T.C."/>
            <person name="Nybo J."/>
            <person name="Theobald S."/>
            <person name="Brandl J."/>
            <person name="Frisvad J.C."/>
            <person name="Nielsen K.F."/>
            <person name="Lyhne E.K."/>
            <person name="Kogle M.E."/>
            <person name="Kuo A."/>
            <person name="Riley R."/>
            <person name="Clum A."/>
            <person name="Nolan M."/>
            <person name="Lipzen A."/>
            <person name="Salamov A."/>
            <person name="Henrissat B."/>
            <person name="Wiebenga A."/>
            <person name="De Vries R.P."/>
            <person name="Grigoriev I.V."/>
            <person name="Mortensen U.H."/>
            <person name="Andersen M.R."/>
            <person name="Baker S.E."/>
        </authorList>
    </citation>
    <scope>NUCLEOTIDE SEQUENCE [LARGE SCALE GENOMIC DNA]</scope>
    <source>
        <strain evidence="6">CBS 113365</strain>
    </source>
</reference>
<dbReference type="GO" id="GO:0016740">
    <property type="term" value="F:transferase activity"/>
    <property type="evidence" value="ECO:0007669"/>
    <property type="project" value="UniProtKB-KW"/>
</dbReference>
<dbReference type="Gene3D" id="3.40.50.150">
    <property type="entry name" value="Vaccinia Virus protein VP39"/>
    <property type="match status" value="1"/>
</dbReference>
<evidence type="ECO:0000313" key="6">
    <source>
        <dbReference type="EMBL" id="PYH73177.1"/>
    </source>
</evidence>
<dbReference type="OrthoDB" id="2094832at2759"/>
<evidence type="ECO:0000256" key="4">
    <source>
        <dbReference type="ARBA" id="ARBA00038314"/>
    </source>
</evidence>
<evidence type="ECO:0000313" key="7">
    <source>
        <dbReference type="Proteomes" id="UP000248405"/>
    </source>
</evidence>
<accession>A0A319BKE7</accession>
<gene>
    <name evidence="6" type="ORF">BO88DRAFT_178456</name>
</gene>
<keyword evidence="7" id="KW-1185">Reference proteome</keyword>
<comment type="similarity">
    <text evidence="4">Belongs to the class I-like SAM-binding methyltransferase superfamily.</text>
</comment>
<dbReference type="RefSeq" id="XP_025566971.1">
    <property type="nucleotide sequence ID" value="XM_025701715.1"/>
</dbReference>
<dbReference type="PANTHER" id="PTHR35897">
    <property type="entry name" value="METHYLTRANSFERASE AUSD"/>
    <property type="match status" value="1"/>
</dbReference>